<organism evidence="2 3">
    <name type="scientific">Truncatella angustata</name>
    <dbReference type="NCBI Taxonomy" id="152316"/>
    <lineage>
        <taxon>Eukaryota</taxon>
        <taxon>Fungi</taxon>
        <taxon>Dikarya</taxon>
        <taxon>Ascomycota</taxon>
        <taxon>Pezizomycotina</taxon>
        <taxon>Sordariomycetes</taxon>
        <taxon>Xylariomycetidae</taxon>
        <taxon>Amphisphaeriales</taxon>
        <taxon>Sporocadaceae</taxon>
        <taxon>Truncatella</taxon>
    </lineage>
</organism>
<dbReference type="RefSeq" id="XP_045963380.1">
    <property type="nucleotide sequence ID" value="XM_046109520.1"/>
</dbReference>
<feature type="region of interest" description="Disordered" evidence="1">
    <location>
        <begin position="1"/>
        <end position="26"/>
    </location>
</feature>
<evidence type="ECO:0000313" key="2">
    <source>
        <dbReference type="EMBL" id="KAH6659249.1"/>
    </source>
</evidence>
<protein>
    <submittedName>
        <fullName evidence="2">Uncharacterized protein</fullName>
    </submittedName>
</protein>
<name>A0A9P8UWH5_9PEZI</name>
<evidence type="ECO:0000256" key="1">
    <source>
        <dbReference type="SAM" id="MobiDB-lite"/>
    </source>
</evidence>
<feature type="compositionally biased region" description="Polar residues" evidence="1">
    <location>
        <begin position="1"/>
        <end position="14"/>
    </location>
</feature>
<evidence type="ECO:0000313" key="3">
    <source>
        <dbReference type="Proteomes" id="UP000758603"/>
    </source>
</evidence>
<dbReference type="AlphaFoldDB" id="A0A9P8UWH5"/>
<dbReference type="GeneID" id="70138411"/>
<proteinExistence type="predicted"/>
<gene>
    <name evidence="2" type="ORF">BKA67DRAFT_8834</name>
</gene>
<accession>A0A9P8UWH5</accession>
<comment type="caution">
    <text evidence="2">The sequence shown here is derived from an EMBL/GenBank/DDBJ whole genome shotgun (WGS) entry which is preliminary data.</text>
</comment>
<keyword evidence="3" id="KW-1185">Reference proteome</keyword>
<sequence>MDVSTDVMTTSPLNETPGHGHHEKPVDQYARDNGLTIDCIIDPLYLISSLSLVCDHSGSLHDDGSLRPFQLSCPLSLHERPSIPKASVELLTHVKHRDDIRTVTDATLTELNESPCARKLELPLLRSDAEVDSINLQQEINTRTAINIQADLPPFEPLDVSQDEALGFPQSAHIYHDEVENLLRRERTAIYKDGIEYLKRAVQDT</sequence>
<reference evidence="2" key="1">
    <citation type="journal article" date="2021" name="Nat. Commun.">
        <title>Genetic determinants of endophytism in the Arabidopsis root mycobiome.</title>
        <authorList>
            <person name="Mesny F."/>
            <person name="Miyauchi S."/>
            <person name="Thiergart T."/>
            <person name="Pickel B."/>
            <person name="Atanasova L."/>
            <person name="Karlsson M."/>
            <person name="Huettel B."/>
            <person name="Barry K.W."/>
            <person name="Haridas S."/>
            <person name="Chen C."/>
            <person name="Bauer D."/>
            <person name="Andreopoulos W."/>
            <person name="Pangilinan J."/>
            <person name="LaButti K."/>
            <person name="Riley R."/>
            <person name="Lipzen A."/>
            <person name="Clum A."/>
            <person name="Drula E."/>
            <person name="Henrissat B."/>
            <person name="Kohler A."/>
            <person name="Grigoriev I.V."/>
            <person name="Martin F.M."/>
            <person name="Hacquard S."/>
        </authorList>
    </citation>
    <scope>NUCLEOTIDE SEQUENCE</scope>
    <source>
        <strain evidence="2">MPI-SDFR-AT-0073</strain>
    </source>
</reference>
<dbReference type="EMBL" id="JAGPXC010000001">
    <property type="protein sequence ID" value="KAH6659249.1"/>
    <property type="molecule type" value="Genomic_DNA"/>
</dbReference>
<dbReference type="Proteomes" id="UP000758603">
    <property type="component" value="Unassembled WGS sequence"/>
</dbReference>